<dbReference type="PROSITE" id="PS50838">
    <property type="entry name" value="MAGE"/>
    <property type="match status" value="1"/>
</dbReference>
<keyword evidence="4" id="KW-1185">Reference proteome</keyword>
<evidence type="ECO:0000313" key="3">
    <source>
        <dbReference type="EMBL" id="TFK38514.1"/>
    </source>
</evidence>
<sequence>MPRATRSQRPSETQQPATQNARAGRSRRRQVSDEEEEEENSAESEGGERGMDVDSGAEGGDGDEVHLETRQEIRRKANNLVRLALFNEQKRMPLRREEISKKILAGNSRAFNHVFTLAQEKLRSTFGIEFVELPSRAGLDQELNGDAGEDELNDARKATGMKKKTASLLSKTYILRSTLSPILIEHACVTDEKVLEEEIADAPSDIEDEDQDEDDAERHPKSYGALLSWSTADQLGELGILYVILALVLVSGRVISDVDLRAHLKRLRLPSIPSSHPIHHTAISTTRSLSTDAFLSNLLKQGFLDRQQVGDAGKSTNKGKGKRVRTQAEDADEGRMYEWRWGPRAHCEVGEEGIGKFVAEFMVNGGLDTGDGEEGDEGGEGSREERKKQEELLARMTKGVERAAGGKLAEVR</sequence>
<dbReference type="Proteomes" id="UP000308652">
    <property type="component" value="Unassembled WGS sequence"/>
</dbReference>
<dbReference type="Gene3D" id="1.10.10.1210">
    <property type="entry name" value="MAGE homology domain, winged helix WH2 motif"/>
    <property type="match status" value="1"/>
</dbReference>
<feature type="compositionally biased region" description="Basic and acidic residues" evidence="1">
    <location>
        <begin position="380"/>
        <end position="390"/>
    </location>
</feature>
<feature type="compositionally biased region" description="Acidic residues" evidence="1">
    <location>
        <begin position="199"/>
        <end position="215"/>
    </location>
</feature>
<dbReference type="InterPro" id="IPR041899">
    <property type="entry name" value="MAGE_WH2"/>
</dbReference>
<evidence type="ECO:0000256" key="1">
    <source>
        <dbReference type="SAM" id="MobiDB-lite"/>
    </source>
</evidence>
<accession>A0A5C3LZH6</accession>
<organism evidence="3 4">
    <name type="scientific">Crucibulum laeve</name>
    <dbReference type="NCBI Taxonomy" id="68775"/>
    <lineage>
        <taxon>Eukaryota</taxon>
        <taxon>Fungi</taxon>
        <taxon>Dikarya</taxon>
        <taxon>Basidiomycota</taxon>
        <taxon>Agaricomycotina</taxon>
        <taxon>Agaricomycetes</taxon>
        <taxon>Agaricomycetidae</taxon>
        <taxon>Agaricales</taxon>
        <taxon>Agaricineae</taxon>
        <taxon>Nidulariaceae</taxon>
        <taxon>Crucibulum</taxon>
    </lineage>
</organism>
<proteinExistence type="predicted"/>
<name>A0A5C3LZH6_9AGAR</name>
<evidence type="ECO:0000259" key="2">
    <source>
        <dbReference type="PROSITE" id="PS50838"/>
    </source>
</evidence>
<dbReference type="PANTHER" id="PTHR11736:SF14">
    <property type="entry name" value="NSE3 HOMOLOG, SMC5-SMC6 COMPLEX COMPONENT"/>
    <property type="match status" value="1"/>
</dbReference>
<feature type="domain" description="MAGE" evidence="2">
    <location>
        <begin position="73"/>
        <end position="133"/>
    </location>
</feature>
<feature type="region of interest" description="Disordered" evidence="1">
    <location>
        <begin position="199"/>
        <end position="219"/>
    </location>
</feature>
<evidence type="ECO:0000313" key="4">
    <source>
        <dbReference type="Proteomes" id="UP000308652"/>
    </source>
</evidence>
<reference evidence="3 4" key="1">
    <citation type="journal article" date="2019" name="Nat. Ecol. Evol.">
        <title>Megaphylogeny resolves global patterns of mushroom evolution.</title>
        <authorList>
            <person name="Varga T."/>
            <person name="Krizsan K."/>
            <person name="Foldi C."/>
            <person name="Dima B."/>
            <person name="Sanchez-Garcia M."/>
            <person name="Sanchez-Ramirez S."/>
            <person name="Szollosi G.J."/>
            <person name="Szarkandi J.G."/>
            <person name="Papp V."/>
            <person name="Albert L."/>
            <person name="Andreopoulos W."/>
            <person name="Angelini C."/>
            <person name="Antonin V."/>
            <person name="Barry K.W."/>
            <person name="Bougher N.L."/>
            <person name="Buchanan P."/>
            <person name="Buyck B."/>
            <person name="Bense V."/>
            <person name="Catcheside P."/>
            <person name="Chovatia M."/>
            <person name="Cooper J."/>
            <person name="Damon W."/>
            <person name="Desjardin D."/>
            <person name="Finy P."/>
            <person name="Geml J."/>
            <person name="Haridas S."/>
            <person name="Hughes K."/>
            <person name="Justo A."/>
            <person name="Karasinski D."/>
            <person name="Kautmanova I."/>
            <person name="Kiss B."/>
            <person name="Kocsube S."/>
            <person name="Kotiranta H."/>
            <person name="LaButti K.M."/>
            <person name="Lechner B.E."/>
            <person name="Liimatainen K."/>
            <person name="Lipzen A."/>
            <person name="Lukacs Z."/>
            <person name="Mihaltcheva S."/>
            <person name="Morgado L.N."/>
            <person name="Niskanen T."/>
            <person name="Noordeloos M.E."/>
            <person name="Ohm R.A."/>
            <person name="Ortiz-Santana B."/>
            <person name="Ovrebo C."/>
            <person name="Racz N."/>
            <person name="Riley R."/>
            <person name="Savchenko A."/>
            <person name="Shiryaev A."/>
            <person name="Soop K."/>
            <person name="Spirin V."/>
            <person name="Szebenyi C."/>
            <person name="Tomsovsky M."/>
            <person name="Tulloss R.E."/>
            <person name="Uehling J."/>
            <person name="Grigoriev I.V."/>
            <person name="Vagvolgyi C."/>
            <person name="Papp T."/>
            <person name="Martin F.M."/>
            <person name="Miettinen O."/>
            <person name="Hibbett D.S."/>
            <person name="Nagy L.G."/>
        </authorList>
    </citation>
    <scope>NUCLEOTIDE SEQUENCE [LARGE SCALE GENOMIC DNA]</scope>
    <source>
        <strain evidence="3 4">CBS 166.37</strain>
    </source>
</reference>
<dbReference type="STRING" id="68775.A0A5C3LZH6"/>
<feature type="region of interest" description="Disordered" evidence="1">
    <location>
        <begin position="365"/>
        <end position="390"/>
    </location>
</feature>
<feature type="region of interest" description="Disordered" evidence="1">
    <location>
        <begin position="1"/>
        <end position="63"/>
    </location>
</feature>
<protein>
    <submittedName>
        <fullName evidence="3">MAGE family-domain-containing protein</fullName>
    </submittedName>
</protein>
<dbReference type="InterPro" id="IPR041898">
    <property type="entry name" value="MAGE_WH1"/>
</dbReference>
<feature type="compositionally biased region" description="Polar residues" evidence="1">
    <location>
        <begin position="1"/>
        <end position="21"/>
    </location>
</feature>
<dbReference type="InterPro" id="IPR037445">
    <property type="entry name" value="MAGE"/>
</dbReference>
<dbReference type="InterPro" id="IPR002190">
    <property type="entry name" value="MHD_dom"/>
</dbReference>
<feature type="compositionally biased region" description="Acidic residues" evidence="1">
    <location>
        <begin position="370"/>
        <end position="379"/>
    </location>
</feature>
<feature type="region of interest" description="Disordered" evidence="1">
    <location>
        <begin position="309"/>
        <end position="329"/>
    </location>
</feature>
<dbReference type="GO" id="GO:0006281">
    <property type="term" value="P:DNA repair"/>
    <property type="evidence" value="ECO:0007669"/>
    <property type="project" value="TreeGrafter"/>
</dbReference>
<dbReference type="OrthoDB" id="205198at2759"/>
<dbReference type="SMART" id="SM01373">
    <property type="entry name" value="MAGE"/>
    <property type="match status" value="1"/>
</dbReference>
<dbReference type="Pfam" id="PF01454">
    <property type="entry name" value="MAGE"/>
    <property type="match status" value="1"/>
</dbReference>
<dbReference type="Gene3D" id="1.10.10.1200">
    <property type="entry name" value="MAGE homology domain, winged helix WH1 motif"/>
    <property type="match status" value="1"/>
</dbReference>
<dbReference type="PANTHER" id="PTHR11736">
    <property type="entry name" value="MELANOMA-ASSOCIATED ANTIGEN MAGE ANTIGEN"/>
    <property type="match status" value="1"/>
</dbReference>
<feature type="compositionally biased region" description="Acidic residues" evidence="1">
    <location>
        <begin position="33"/>
        <end position="42"/>
    </location>
</feature>
<gene>
    <name evidence="3" type="ORF">BDQ12DRAFT_605738</name>
</gene>
<dbReference type="GO" id="GO:0005634">
    <property type="term" value="C:nucleus"/>
    <property type="evidence" value="ECO:0007669"/>
    <property type="project" value="TreeGrafter"/>
</dbReference>
<dbReference type="AlphaFoldDB" id="A0A5C3LZH6"/>
<dbReference type="EMBL" id="ML213603">
    <property type="protein sequence ID" value="TFK38514.1"/>
    <property type="molecule type" value="Genomic_DNA"/>
</dbReference>